<reference evidence="3 4" key="1">
    <citation type="journal article" date="2019" name="Int. J. Syst. Evol. Microbiol.">
        <title>The Global Catalogue of Microorganisms (GCM) 10K type strain sequencing project: providing services to taxonomists for standard genome sequencing and annotation.</title>
        <authorList>
            <consortium name="The Broad Institute Genomics Platform"/>
            <consortium name="The Broad Institute Genome Sequencing Center for Infectious Disease"/>
            <person name="Wu L."/>
            <person name="Ma J."/>
        </authorList>
    </citation>
    <scope>NUCLEOTIDE SEQUENCE [LARGE SCALE GENOMIC DNA]</scope>
    <source>
        <strain evidence="3 4">JCM 4565</strain>
    </source>
</reference>
<keyword evidence="4" id="KW-1185">Reference proteome</keyword>
<evidence type="ECO:0000313" key="4">
    <source>
        <dbReference type="Proteomes" id="UP001500063"/>
    </source>
</evidence>
<evidence type="ECO:0008006" key="5">
    <source>
        <dbReference type="Google" id="ProtNLM"/>
    </source>
</evidence>
<organism evidence="3 4">
    <name type="scientific">Streptomyces blastmyceticus</name>
    <dbReference type="NCBI Taxonomy" id="68180"/>
    <lineage>
        <taxon>Bacteria</taxon>
        <taxon>Bacillati</taxon>
        <taxon>Actinomycetota</taxon>
        <taxon>Actinomycetes</taxon>
        <taxon>Kitasatosporales</taxon>
        <taxon>Streptomycetaceae</taxon>
        <taxon>Streptomyces</taxon>
    </lineage>
</organism>
<feature type="region of interest" description="Disordered" evidence="2">
    <location>
        <begin position="51"/>
        <end position="120"/>
    </location>
</feature>
<proteinExistence type="predicted"/>
<sequence length="211" mass="22244">MTDGMDDASIRTRYAAQFAADLENNEKEQETLRARLEQLAQEHAWLSGMRGTVAGEKAAPGKTADAAASEAAGGSVPRPRRAKKAADTPVRRKKPAQAKSAETPKASGGRTRKSDGPTLGELVLGLLTRHHQPRMVSEVVNELGQAHPERTVSAQVVRNTVEALVAKGRLDRERKQGSVFYTAPTGAASGTAAPSPVSEPAATTEKATAEA</sequence>
<gene>
    <name evidence="3" type="ORF">GCM10010319_26230</name>
</gene>
<keyword evidence="1" id="KW-0175">Coiled coil</keyword>
<feature type="compositionally biased region" description="Low complexity" evidence="2">
    <location>
        <begin position="58"/>
        <end position="75"/>
    </location>
</feature>
<dbReference type="EMBL" id="BAAABW010000015">
    <property type="protein sequence ID" value="GAA0348397.1"/>
    <property type="molecule type" value="Genomic_DNA"/>
</dbReference>
<dbReference type="Proteomes" id="UP001500063">
    <property type="component" value="Unassembled WGS sequence"/>
</dbReference>
<protein>
    <recommendedName>
        <fullName evidence="5">Regulatory protein</fullName>
    </recommendedName>
</protein>
<dbReference type="RefSeq" id="WP_344117966.1">
    <property type="nucleotide sequence ID" value="NZ_BAAABW010000015.1"/>
</dbReference>
<dbReference type="InterPro" id="IPR036388">
    <property type="entry name" value="WH-like_DNA-bd_sf"/>
</dbReference>
<evidence type="ECO:0000256" key="1">
    <source>
        <dbReference type="SAM" id="Coils"/>
    </source>
</evidence>
<evidence type="ECO:0000313" key="3">
    <source>
        <dbReference type="EMBL" id="GAA0348397.1"/>
    </source>
</evidence>
<feature type="coiled-coil region" evidence="1">
    <location>
        <begin position="15"/>
        <end position="42"/>
    </location>
</feature>
<accession>A0ABN0WW93</accession>
<feature type="region of interest" description="Disordered" evidence="2">
    <location>
        <begin position="183"/>
        <end position="211"/>
    </location>
</feature>
<evidence type="ECO:0000256" key="2">
    <source>
        <dbReference type="SAM" id="MobiDB-lite"/>
    </source>
</evidence>
<dbReference type="Gene3D" id="1.10.10.10">
    <property type="entry name" value="Winged helix-like DNA-binding domain superfamily/Winged helix DNA-binding domain"/>
    <property type="match status" value="1"/>
</dbReference>
<name>A0ABN0WW93_9ACTN</name>
<comment type="caution">
    <text evidence="3">The sequence shown here is derived from an EMBL/GenBank/DDBJ whole genome shotgun (WGS) entry which is preliminary data.</text>
</comment>